<dbReference type="EMBL" id="JMSN01000207">
    <property type="protein sequence ID" value="KDN35551.1"/>
    <property type="molecule type" value="Genomic_DNA"/>
</dbReference>
<proteinExistence type="predicted"/>
<keyword evidence="1" id="KW-0472">Membrane</keyword>
<dbReference type="Proteomes" id="UP000027361">
    <property type="component" value="Unassembled WGS sequence"/>
</dbReference>
<dbReference type="RefSeq" id="XP_013239817.1">
    <property type="nucleotide sequence ID" value="XM_013384363.1"/>
</dbReference>
<keyword evidence="3" id="KW-1185">Reference proteome</keyword>
<dbReference type="HOGENOM" id="CLU_3052052_0_0_1"/>
<protein>
    <submittedName>
        <fullName evidence="2">Uncharacterized protein</fullName>
    </submittedName>
</protein>
<evidence type="ECO:0000313" key="3">
    <source>
        <dbReference type="Proteomes" id="UP000027361"/>
    </source>
</evidence>
<reference evidence="2 3" key="1">
    <citation type="submission" date="2014-05" db="EMBL/GenBank/DDBJ databases">
        <title>Draft genome sequence of a rare smut relative, Tilletiaria anomala UBC 951.</title>
        <authorList>
            <consortium name="DOE Joint Genome Institute"/>
            <person name="Toome M."/>
            <person name="Kuo A."/>
            <person name="Henrissat B."/>
            <person name="Lipzen A."/>
            <person name="Tritt A."/>
            <person name="Yoshinaga Y."/>
            <person name="Zane M."/>
            <person name="Barry K."/>
            <person name="Grigoriev I.V."/>
            <person name="Spatafora J.W."/>
            <person name="Aimea M.C."/>
        </authorList>
    </citation>
    <scope>NUCLEOTIDE SEQUENCE [LARGE SCALE GENOMIC DNA]</scope>
    <source>
        <strain evidence="2 3">UBC 951</strain>
    </source>
</reference>
<organism evidence="2 3">
    <name type="scientific">Tilletiaria anomala (strain ATCC 24038 / CBS 436.72 / UBC 951)</name>
    <dbReference type="NCBI Taxonomy" id="1037660"/>
    <lineage>
        <taxon>Eukaryota</taxon>
        <taxon>Fungi</taxon>
        <taxon>Dikarya</taxon>
        <taxon>Basidiomycota</taxon>
        <taxon>Ustilaginomycotina</taxon>
        <taxon>Exobasidiomycetes</taxon>
        <taxon>Georgefischeriales</taxon>
        <taxon>Tilletiariaceae</taxon>
        <taxon>Tilletiaria</taxon>
    </lineage>
</organism>
<dbReference type="InParanoid" id="A0A066V261"/>
<gene>
    <name evidence="2" type="ORF">K437DRAFT_260351</name>
</gene>
<sequence length="54" mass="5601">MSFDSASGLLYGAGLVLVSVSHWATVAVRLRTDLLATCLLSESLELSGSSTLDS</sequence>
<accession>A0A066V261</accession>
<evidence type="ECO:0000256" key="1">
    <source>
        <dbReference type="SAM" id="Phobius"/>
    </source>
</evidence>
<comment type="caution">
    <text evidence="2">The sequence shown here is derived from an EMBL/GenBank/DDBJ whole genome shotgun (WGS) entry which is preliminary data.</text>
</comment>
<name>A0A066V261_TILAU</name>
<keyword evidence="1" id="KW-0812">Transmembrane</keyword>
<dbReference type="AlphaFoldDB" id="A0A066V261"/>
<feature type="transmembrane region" description="Helical" evidence="1">
    <location>
        <begin position="6"/>
        <end position="26"/>
    </location>
</feature>
<keyword evidence="1" id="KW-1133">Transmembrane helix</keyword>
<dbReference type="GeneID" id="25265522"/>
<evidence type="ECO:0000313" key="2">
    <source>
        <dbReference type="EMBL" id="KDN35551.1"/>
    </source>
</evidence>